<comment type="caution">
    <text evidence="1">The sequence shown here is derived from an EMBL/GenBank/DDBJ whole genome shotgun (WGS) entry which is preliminary data.</text>
</comment>
<reference evidence="1" key="1">
    <citation type="submission" date="2021-01" db="EMBL/GenBank/DDBJ databases">
        <title>Modified the classification status of verrucomicrobia.</title>
        <authorList>
            <person name="Feng X."/>
        </authorList>
    </citation>
    <scope>NUCLEOTIDE SEQUENCE</scope>
    <source>
        <strain evidence="1">_KCTC 22039</strain>
    </source>
</reference>
<protein>
    <submittedName>
        <fullName evidence="1">Uncharacterized protein</fullName>
    </submittedName>
</protein>
<dbReference type="AlphaFoldDB" id="A0A8J7MGS7"/>
<evidence type="ECO:0000313" key="2">
    <source>
        <dbReference type="Proteomes" id="UP000624703"/>
    </source>
</evidence>
<proteinExistence type="predicted"/>
<dbReference type="RefSeq" id="WP_200312584.1">
    <property type="nucleotide sequence ID" value="NZ_JAENIM010000046.1"/>
</dbReference>
<name>A0A8J7MGS7_9BACT</name>
<gene>
    <name evidence="1" type="ORF">JIN82_15505</name>
</gene>
<dbReference type="Proteomes" id="UP000624703">
    <property type="component" value="Unassembled WGS sequence"/>
</dbReference>
<evidence type="ECO:0000313" key="1">
    <source>
        <dbReference type="EMBL" id="MBK1792571.1"/>
    </source>
</evidence>
<organism evidence="1 2">
    <name type="scientific">Persicirhabdus sediminis</name>
    <dbReference type="NCBI Taxonomy" id="454144"/>
    <lineage>
        <taxon>Bacteria</taxon>
        <taxon>Pseudomonadati</taxon>
        <taxon>Verrucomicrobiota</taxon>
        <taxon>Verrucomicrobiia</taxon>
        <taxon>Verrucomicrobiales</taxon>
        <taxon>Verrucomicrobiaceae</taxon>
        <taxon>Persicirhabdus</taxon>
    </lineage>
</organism>
<sequence>MVKHLHLKTTNVVSRDQMMLRGEQNSKLYGAVTKEERRDRLGEYFAVNWEDEQVAMGEVKIVFTYLQSSTASKQHVMSETFPASTTSGKAEFDIIGEAHREGGRILAWKAELFRGGKKLSMEHSYLWQ</sequence>
<accession>A0A8J7MGS7</accession>
<keyword evidence="2" id="KW-1185">Reference proteome</keyword>
<dbReference type="EMBL" id="JAENIM010000046">
    <property type="protein sequence ID" value="MBK1792571.1"/>
    <property type="molecule type" value="Genomic_DNA"/>
</dbReference>